<dbReference type="GO" id="GO:0005886">
    <property type="term" value="C:plasma membrane"/>
    <property type="evidence" value="ECO:0007669"/>
    <property type="project" value="UniProtKB-SubCell"/>
</dbReference>
<evidence type="ECO:0000256" key="5">
    <source>
        <dbReference type="ARBA" id="ARBA00023136"/>
    </source>
</evidence>
<organism evidence="7 8">
    <name type="scientific">Haloarchaeobius iranensis</name>
    <dbReference type="NCBI Taxonomy" id="996166"/>
    <lineage>
        <taxon>Archaea</taxon>
        <taxon>Methanobacteriati</taxon>
        <taxon>Methanobacteriota</taxon>
        <taxon>Stenosarchaea group</taxon>
        <taxon>Halobacteria</taxon>
        <taxon>Halobacteriales</taxon>
        <taxon>Halorubellaceae</taxon>
        <taxon>Haloarchaeobius</taxon>
    </lineage>
</organism>
<keyword evidence="3 6" id="KW-0812">Transmembrane</keyword>
<feature type="transmembrane region" description="Helical" evidence="6">
    <location>
        <begin position="352"/>
        <end position="370"/>
    </location>
</feature>
<evidence type="ECO:0000256" key="4">
    <source>
        <dbReference type="ARBA" id="ARBA00022989"/>
    </source>
</evidence>
<keyword evidence="5 6" id="KW-0472">Membrane</keyword>
<evidence type="ECO:0000256" key="6">
    <source>
        <dbReference type="SAM" id="Phobius"/>
    </source>
</evidence>
<keyword evidence="8" id="KW-1185">Reference proteome</keyword>
<feature type="transmembrane region" description="Helical" evidence="6">
    <location>
        <begin position="39"/>
        <end position="63"/>
    </location>
</feature>
<dbReference type="Pfam" id="PF01943">
    <property type="entry name" value="Polysacc_synt"/>
    <property type="match status" value="1"/>
</dbReference>
<feature type="transmembrane region" description="Helical" evidence="6">
    <location>
        <begin position="104"/>
        <end position="122"/>
    </location>
</feature>
<dbReference type="Proteomes" id="UP000199370">
    <property type="component" value="Unassembled WGS sequence"/>
</dbReference>
<dbReference type="AlphaFoldDB" id="A0A1G9UMJ0"/>
<feature type="transmembrane region" description="Helical" evidence="6">
    <location>
        <begin position="315"/>
        <end position="332"/>
    </location>
</feature>
<feature type="transmembrane region" description="Helical" evidence="6">
    <location>
        <begin position="226"/>
        <end position="247"/>
    </location>
</feature>
<accession>A0A1G9UMJ0</accession>
<feature type="transmembrane region" description="Helical" evidence="6">
    <location>
        <begin position="440"/>
        <end position="462"/>
    </location>
</feature>
<feature type="transmembrane region" description="Helical" evidence="6">
    <location>
        <begin position="285"/>
        <end position="303"/>
    </location>
</feature>
<protein>
    <submittedName>
        <fullName evidence="7">Membrane protein involved in the export of O-antigen and teichoic acid</fullName>
    </submittedName>
</protein>
<evidence type="ECO:0000313" key="8">
    <source>
        <dbReference type="Proteomes" id="UP000199370"/>
    </source>
</evidence>
<feature type="transmembrane region" description="Helical" evidence="6">
    <location>
        <begin position="377"/>
        <end position="397"/>
    </location>
</feature>
<feature type="transmembrane region" description="Helical" evidence="6">
    <location>
        <begin position="169"/>
        <end position="190"/>
    </location>
</feature>
<sequence>MNLGQTSVVYFISRIVATAFGFLSTIYLARILGADVLGVYYLVVGLVAWLSIVGHVGFSKAISKRISEGVEQGEFVAAGAFIIAVMFGIITLGLLVARPYVNDYIGTSATVYVALVLFATLANSTTSSMLTGFGLVHVDGVLTTVKIGLRSLFQIGAVMLGFKLTGLFLGYLGGYLVAIGIGLYFVVRGVERFSLPSRRHFESLAGYAKFSWIGNLRSKMFSFTDILVLGFFVPSSLIGIYSIAWNISEFLIIFSGSISTTLFPKISELSANEEVGAVRNLVEDSLAYAGLFLVPGIVGGAILGRRILRIYGGEFTQGATILVILIVANFVMSYQNQILNTLDAINRPDLSFRVNGLFAVANLVLNVALIPTFGWRGAAVATTLSVAVSLLLGYYYLDTVMTFSVPYAEFSRQWAAALVMGVIVYQGLQFERSLGLLSQNFVIVLVFVGLGAGVYFAVYLLLSDRFQRTVSDNLPFEVPLLSKL</sequence>
<evidence type="ECO:0000256" key="1">
    <source>
        <dbReference type="ARBA" id="ARBA00004651"/>
    </source>
</evidence>
<dbReference type="OrthoDB" id="112053at2157"/>
<feature type="transmembrane region" description="Helical" evidence="6">
    <location>
        <begin position="12"/>
        <end position="33"/>
    </location>
</feature>
<dbReference type="EMBL" id="FNIA01000004">
    <property type="protein sequence ID" value="SDM61077.1"/>
    <property type="molecule type" value="Genomic_DNA"/>
</dbReference>
<dbReference type="RefSeq" id="WP_089731976.1">
    <property type="nucleotide sequence ID" value="NZ_FNIA01000004.1"/>
</dbReference>
<dbReference type="STRING" id="996166.SAMN05192554_104209"/>
<dbReference type="InterPro" id="IPR050833">
    <property type="entry name" value="Poly_Biosynth_Transport"/>
</dbReference>
<reference evidence="7 8" key="1">
    <citation type="submission" date="2016-10" db="EMBL/GenBank/DDBJ databases">
        <authorList>
            <person name="de Groot N.N."/>
        </authorList>
    </citation>
    <scope>NUCLEOTIDE SEQUENCE [LARGE SCALE GENOMIC DNA]</scope>
    <source>
        <strain evidence="8">EB21,IBRC-M 10013,KCTC 4048</strain>
    </source>
</reference>
<evidence type="ECO:0000313" key="7">
    <source>
        <dbReference type="EMBL" id="SDM61077.1"/>
    </source>
</evidence>
<evidence type="ECO:0000256" key="3">
    <source>
        <dbReference type="ARBA" id="ARBA00022692"/>
    </source>
</evidence>
<feature type="transmembrane region" description="Helical" evidence="6">
    <location>
        <begin position="75"/>
        <end position="98"/>
    </location>
</feature>
<keyword evidence="4 6" id="KW-1133">Transmembrane helix</keyword>
<gene>
    <name evidence="7" type="ORF">SAMN05192554_104209</name>
</gene>
<proteinExistence type="predicted"/>
<dbReference type="PANTHER" id="PTHR30250">
    <property type="entry name" value="PST FAMILY PREDICTED COLANIC ACID TRANSPORTER"/>
    <property type="match status" value="1"/>
</dbReference>
<name>A0A1G9UMJ0_9EURY</name>
<dbReference type="CDD" id="cd13128">
    <property type="entry name" value="MATE_Wzx_like"/>
    <property type="match status" value="1"/>
</dbReference>
<dbReference type="InterPro" id="IPR002797">
    <property type="entry name" value="Polysacc_synth"/>
</dbReference>
<dbReference type="PANTHER" id="PTHR30250:SF28">
    <property type="entry name" value="POLYSACCHARIDE BIOSYNTHESIS PROTEIN"/>
    <property type="match status" value="1"/>
</dbReference>
<keyword evidence="2" id="KW-1003">Cell membrane</keyword>
<evidence type="ECO:0000256" key="2">
    <source>
        <dbReference type="ARBA" id="ARBA00022475"/>
    </source>
</evidence>
<comment type="subcellular location">
    <subcellularLocation>
        <location evidence="1">Cell membrane</location>
        <topology evidence="1">Multi-pass membrane protein</topology>
    </subcellularLocation>
</comment>